<accession>A0A6J6FF46</accession>
<proteinExistence type="predicted"/>
<name>A0A6J6FF46_9ZZZZ</name>
<evidence type="ECO:0000313" key="1">
    <source>
        <dbReference type="EMBL" id="CAB4583118.1"/>
    </source>
</evidence>
<dbReference type="AlphaFoldDB" id="A0A6J6FF46"/>
<dbReference type="EMBL" id="CAEZTV010000107">
    <property type="protein sequence ID" value="CAB4583118.1"/>
    <property type="molecule type" value="Genomic_DNA"/>
</dbReference>
<organism evidence="1">
    <name type="scientific">freshwater metagenome</name>
    <dbReference type="NCBI Taxonomy" id="449393"/>
    <lineage>
        <taxon>unclassified sequences</taxon>
        <taxon>metagenomes</taxon>
        <taxon>ecological metagenomes</taxon>
    </lineage>
</organism>
<protein>
    <submittedName>
        <fullName evidence="1">Unannotated protein</fullName>
    </submittedName>
</protein>
<sequence>MAINCPPTAIARFASENSIPCRNGIADTCATFDIKTFATSGVCAASTTFDSGLNIPDFVFAIFSRVSPRYSM</sequence>
<gene>
    <name evidence="1" type="ORF">UFOPK1747_00697</name>
</gene>
<reference evidence="1" key="1">
    <citation type="submission" date="2020-05" db="EMBL/GenBank/DDBJ databases">
        <authorList>
            <person name="Chiriac C."/>
            <person name="Salcher M."/>
            <person name="Ghai R."/>
            <person name="Kavagutti S V."/>
        </authorList>
    </citation>
    <scope>NUCLEOTIDE SEQUENCE</scope>
</reference>